<sequence>MTIDIDEKIKKLFEQQLELEKELAHVMSYAGMTTRSRSNSVIKENDSEVYASDNSDNSDSENYDTFFEENFGDITEMVHELIDEYLNTNVLQMKDPDFQEKMFNELAQHIQSYFDSITLENVSSSVITQEIIDNIPTLYDCFISSNLIPPRSSNNVYQQYMTTEDTSVDYLKNQLALLECAEQPEQRSSEWYQFRHNLISASNLWKVFGTPAMQNSLICEKCIPLESSYDTTKFVNVNSPLHWGVKYEPVTVMIYESLYKTTVSEFGCIQHPQYTFLGASPDGINTDISSERYGRMLEIKNIVNRDITGIPKLEYWVQTQIQMECCNLPLCDFMETRIKEYENSSDFYDDLHSPIYKGVVLNFSHEDMKNPNPRYIYMPFDIDTDVTSVDDWINTQKQLLMNEQHVLVNTLYWYLDEYSCVVIQRNRKWFSSALPEIESIWNTIEKERVEGFEHRKSKKRTPSLVIETITDGDIKVLDAIGSEQCVDVHKLDT</sequence>
<dbReference type="PANTHER" id="PTHR46609">
    <property type="entry name" value="EXONUCLEASE, PHAGE-TYPE/RECB, C-TERMINAL DOMAIN-CONTAINING PROTEIN"/>
    <property type="match status" value="1"/>
</dbReference>
<dbReference type="AlphaFoldDB" id="A0A6C0AU16"/>
<evidence type="ECO:0000256" key="1">
    <source>
        <dbReference type="SAM" id="MobiDB-lite"/>
    </source>
</evidence>
<dbReference type="Pfam" id="PF09588">
    <property type="entry name" value="YqaJ"/>
    <property type="match status" value="1"/>
</dbReference>
<evidence type="ECO:0000313" key="3">
    <source>
        <dbReference type="EMBL" id="QHS83238.1"/>
    </source>
</evidence>
<dbReference type="SUPFAM" id="SSF52980">
    <property type="entry name" value="Restriction endonuclease-like"/>
    <property type="match status" value="1"/>
</dbReference>
<dbReference type="PANTHER" id="PTHR46609:SF8">
    <property type="entry name" value="YQAJ VIRAL RECOMBINASE DOMAIN-CONTAINING PROTEIN"/>
    <property type="match status" value="1"/>
</dbReference>
<evidence type="ECO:0000259" key="2">
    <source>
        <dbReference type="Pfam" id="PF09588"/>
    </source>
</evidence>
<organism evidence="3">
    <name type="scientific">viral metagenome</name>
    <dbReference type="NCBI Taxonomy" id="1070528"/>
    <lineage>
        <taxon>unclassified sequences</taxon>
        <taxon>metagenomes</taxon>
        <taxon>organismal metagenomes</taxon>
    </lineage>
</organism>
<feature type="region of interest" description="Disordered" evidence="1">
    <location>
        <begin position="37"/>
        <end position="62"/>
    </location>
</feature>
<dbReference type="Gene3D" id="3.90.320.10">
    <property type="match status" value="1"/>
</dbReference>
<dbReference type="InterPro" id="IPR051703">
    <property type="entry name" value="NF-kappa-B_Signaling_Reg"/>
</dbReference>
<name>A0A6C0AU16_9ZZZZ</name>
<dbReference type="InterPro" id="IPR011335">
    <property type="entry name" value="Restrct_endonuc-II-like"/>
</dbReference>
<dbReference type="InterPro" id="IPR019080">
    <property type="entry name" value="YqaJ_viral_recombinase"/>
</dbReference>
<feature type="domain" description="YqaJ viral recombinase" evidence="2">
    <location>
        <begin position="190"/>
        <end position="325"/>
    </location>
</feature>
<dbReference type="EMBL" id="MN738750">
    <property type="protein sequence ID" value="QHS83238.1"/>
    <property type="molecule type" value="Genomic_DNA"/>
</dbReference>
<dbReference type="CDD" id="cd22343">
    <property type="entry name" value="PDDEXK_lambda_exonuclease-like"/>
    <property type="match status" value="1"/>
</dbReference>
<accession>A0A6C0AU16</accession>
<protein>
    <recommendedName>
        <fullName evidence="2">YqaJ viral recombinase domain-containing protein</fullName>
    </recommendedName>
</protein>
<reference evidence="3" key="1">
    <citation type="journal article" date="2020" name="Nature">
        <title>Giant virus diversity and host interactions through global metagenomics.</title>
        <authorList>
            <person name="Schulz F."/>
            <person name="Roux S."/>
            <person name="Paez-Espino D."/>
            <person name="Jungbluth S."/>
            <person name="Walsh D.A."/>
            <person name="Denef V.J."/>
            <person name="McMahon K.D."/>
            <person name="Konstantinidis K.T."/>
            <person name="Eloe-Fadrosh E.A."/>
            <person name="Kyrpides N.C."/>
            <person name="Woyke T."/>
        </authorList>
    </citation>
    <scope>NUCLEOTIDE SEQUENCE</scope>
    <source>
        <strain evidence="3">GVMAG-S-ERX555943-30</strain>
    </source>
</reference>
<proteinExistence type="predicted"/>
<dbReference type="InterPro" id="IPR011604">
    <property type="entry name" value="PDDEXK-like_dom_sf"/>
</dbReference>